<evidence type="ECO:0000313" key="2">
    <source>
        <dbReference type="Proteomes" id="UP000625711"/>
    </source>
</evidence>
<reference evidence="1" key="1">
    <citation type="submission" date="2020-08" db="EMBL/GenBank/DDBJ databases">
        <title>Genome sequencing and assembly of the red palm weevil Rhynchophorus ferrugineus.</title>
        <authorList>
            <person name="Dias G.B."/>
            <person name="Bergman C.M."/>
            <person name="Manee M."/>
        </authorList>
    </citation>
    <scope>NUCLEOTIDE SEQUENCE</scope>
    <source>
        <strain evidence="1">AA-2017</strain>
        <tissue evidence="1">Whole larva</tissue>
    </source>
</reference>
<sequence>MDKETTYEVWEALKPNFEASFKGQLFKICIDFFAFGWIQREDVTTHIAKLTGLWNELNDRPSKETILKKEKDKTVQTNTVLLTKFGQIFSAEVYENGWWIDNRAMKYIRGQIILSATKHSVNHNSLKVSETNF</sequence>
<organism evidence="1 2">
    <name type="scientific">Rhynchophorus ferrugineus</name>
    <name type="common">Red palm weevil</name>
    <name type="synonym">Curculio ferrugineus</name>
    <dbReference type="NCBI Taxonomy" id="354439"/>
    <lineage>
        <taxon>Eukaryota</taxon>
        <taxon>Metazoa</taxon>
        <taxon>Ecdysozoa</taxon>
        <taxon>Arthropoda</taxon>
        <taxon>Hexapoda</taxon>
        <taxon>Insecta</taxon>
        <taxon>Pterygota</taxon>
        <taxon>Neoptera</taxon>
        <taxon>Endopterygota</taxon>
        <taxon>Coleoptera</taxon>
        <taxon>Polyphaga</taxon>
        <taxon>Cucujiformia</taxon>
        <taxon>Curculionidae</taxon>
        <taxon>Dryophthorinae</taxon>
        <taxon>Rhynchophorus</taxon>
    </lineage>
</organism>
<proteinExistence type="predicted"/>
<comment type="caution">
    <text evidence="1">The sequence shown here is derived from an EMBL/GenBank/DDBJ whole genome shotgun (WGS) entry which is preliminary data.</text>
</comment>
<keyword evidence="2" id="KW-1185">Reference proteome</keyword>
<dbReference type="Proteomes" id="UP000625711">
    <property type="component" value="Unassembled WGS sequence"/>
</dbReference>
<accession>A0A834IF23</accession>
<dbReference type="OrthoDB" id="6818644at2759"/>
<gene>
    <name evidence="1" type="ORF">GWI33_008172</name>
</gene>
<evidence type="ECO:0000313" key="1">
    <source>
        <dbReference type="EMBL" id="KAF7278599.1"/>
    </source>
</evidence>
<name>A0A834IF23_RHYFE</name>
<dbReference type="AlphaFoldDB" id="A0A834IF23"/>
<protein>
    <submittedName>
        <fullName evidence="1">Uncharacterized protein</fullName>
    </submittedName>
</protein>
<dbReference type="EMBL" id="JAACXV010000395">
    <property type="protein sequence ID" value="KAF7278599.1"/>
    <property type="molecule type" value="Genomic_DNA"/>
</dbReference>